<protein>
    <recommendedName>
        <fullName evidence="11">Ionotropic glutamate receptor L-glutamate and glycine-binding domain-containing protein</fullName>
    </recommendedName>
</protein>
<dbReference type="AlphaFoldDB" id="T1H228"/>
<dbReference type="EMBL" id="CAQQ02124999">
    <property type="status" value="NOT_ANNOTATED_CDS"/>
    <property type="molecule type" value="Genomic_DNA"/>
</dbReference>
<comment type="subcellular location">
    <subcellularLocation>
        <location evidence="1">Membrane</location>
        <topology evidence="1">Multi-pass membrane protein</topology>
    </subcellularLocation>
</comment>
<evidence type="ECO:0000259" key="11">
    <source>
        <dbReference type="SMART" id="SM00918"/>
    </source>
</evidence>
<evidence type="ECO:0000256" key="4">
    <source>
        <dbReference type="ARBA" id="ARBA00022989"/>
    </source>
</evidence>
<reference evidence="13" key="1">
    <citation type="submission" date="2013-02" db="EMBL/GenBank/DDBJ databases">
        <authorList>
            <person name="Hughes D."/>
        </authorList>
    </citation>
    <scope>NUCLEOTIDE SEQUENCE</scope>
    <source>
        <strain>Durham</strain>
        <strain evidence="13">NC isolate 2 -- Noor lab</strain>
    </source>
</reference>
<dbReference type="InterPro" id="IPR019594">
    <property type="entry name" value="Glu/Gly-bd"/>
</dbReference>
<dbReference type="SMART" id="SM00918">
    <property type="entry name" value="Lig_chan-Glu_bd"/>
    <property type="match status" value="1"/>
</dbReference>
<keyword evidence="5" id="KW-0406">Ion transport</keyword>
<keyword evidence="2" id="KW-0813">Transport</keyword>
<evidence type="ECO:0000256" key="5">
    <source>
        <dbReference type="ARBA" id="ARBA00023065"/>
    </source>
</evidence>
<dbReference type="HOGENOM" id="CLU_2910786_0_0_1"/>
<evidence type="ECO:0000256" key="10">
    <source>
        <dbReference type="ARBA" id="ARBA00023303"/>
    </source>
</evidence>
<keyword evidence="3" id="KW-0812">Transmembrane</keyword>
<keyword evidence="10" id="KW-0407">Ion channel</keyword>
<keyword evidence="7" id="KW-0675">Receptor</keyword>
<keyword evidence="4" id="KW-1133">Transmembrane helix</keyword>
<keyword evidence="6" id="KW-0472">Membrane</keyword>
<name>T1H228_MEGSC</name>
<evidence type="ECO:0000256" key="2">
    <source>
        <dbReference type="ARBA" id="ARBA00022448"/>
    </source>
</evidence>
<evidence type="ECO:0000256" key="7">
    <source>
        <dbReference type="ARBA" id="ARBA00023170"/>
    </source>
</evidence>
<dbReference type="EnsemblMetazoa" id="MESCA010259-RA">
    <property type="protein sequence ID" value="MESCA010259-PA"/>
    <property type="gene ID" value="MESCA010259"/>
</dbReference>
<accession>T1H228</accession>
<sequence>MYIEKPYVMVKDDKNLTGNARFEGFCIDLLRSIAHQVGFQYRIELVPDSMYGVYDHEKQSWNGIVKELMER</sequence>
<dbReference type="SUPFAM" id="SSF53850">
    <property type="entry name" value="Periplasmic binding protein-like II"/>
    <property type="match status" value="1"/>
</dbReference>
<keyword evidence="13" id="KW-1185">Reference proteome</keyword>
<dbReference type="Proteomes" id="UP000015102">
    <property type="component" value="Unassembled WGS sequence"/>
</dbReference>
<evidence type="ECO:0000313" key="13">
    <source>
        <dbReference type="Proteomes" id="UP000015102"/>
    </source>
</evidence>
<evidence type="ECO:0000256" key="3">
    <source>
        <dbReference type="ARBA" id="ARBA00022692"/>
    </source>
</evidence>
<proteinExistence type="predicted"/>
<keyword evidence="9" id="KW-1071">Ligand-gated ion channel</keyword>
<evidence type="ECO:0000256" key="1">
    <source>
        <dbReference type="ARBA" id="ARBA00004141"/>
    </source>
</evidence>
<dbReference type="Pfam" id="PF10613">
    <property type="entry name" value="Lig_chan-Glu_bd"/>
    <property type="match status" value="1"/>
</dbReference>
<evidence type="ECO:0000256" key="9">
    <source>
        <dbReference type="ARBA" id="ARBA00023286"/>
    </source>
</evidence>
<dbReference type="FunFam" id="3.40.190.10:FF:000210">
    <property type="entry name" value="Glutamate receptor ionotropic, kainate 1"/>
    <property type="match status" value="1"/>
</dbReference>
<dbReference type="GO" id="GO:0016020">
    <property type="term" value="C:membrane"/>
    <property type="evidence" value="ECO:0007669"/>
    <property type="project" value="UniProtKB-SubCell"/>
</dbReference>
<evidence type="ECO:0000313" key="12">
    <source>
        <dbReference type="EnsemblMetazoa" id="MESCA010259-PA"/>
    </source>
</evidence>
<evidence type="ECO:0000256" key="6">
    <source>
        <dbReference type="ARBA" id="ARBA00023136"/>
    </source>
</evidence>
<dbReference type="GO" id="GO:0015276">
    <property type="term" value="F:ligand-gated monoatomic ion channel activity"/>
    <property type="evidence" value="ECO:0007669"/>
    <property type="project" value="InterPro"/>
</dbReference>
<dbReference type="OMA" id="VHIYLIR"/>
<evidence type="ECO:0000256" key="8">
    <source>
        <dbReference type="ARBA" id="ARBA00023180"/>
    </source>
</evidence>
<dbReference type="STRING" id="36166.T1H228"/>
<keyword evidence="8" id="KW-0325">Glycoprotein</keyword>
<organism evidence="12 13">
    <name type="scientific">Megaselia scalaris</name>
    <name type="common">Humpbacked fly</name>
    <name type="synonym">Phora scalaris</name>
    <dbReference type="NCBI Taxonomy" id="36166"/>
    <lineage>
        <taxon>Eukaryota</taxon>
        <taxon>Metazoa</taxon>
        <taxon>Ecdysozoa</taxon>
        <taxon>Arthropoda</taxon>
        <taxon>Hexapoda</taxon>
        <taxon>Insecta</taxon>
        <taxon>Pterygota</taxon>
        <taxon>Neoptera</taxon>
        <taxon>Endopterygota</taxon>
        <taxon>Diptera</taxon>
        <taxon>Brachycera</taxon>
        <taxon>Muscomorpha</taxon>
        <taxon>Platypezoidea</taxon>
        <taxon>Phoridae</taxon>
        <taxon>Megaseliini</taxon>
        <taxon>Megaselia</taxon>
    </lineage>
</organism>
<reference evidence="12" key="2">
    <citation type="submission" date="2015-06" db="UniProtKB">
        <authorList>
            <consortium name="EnsemblMetazoa"/>
        </authorList>
    </citation>
    <scope>IDENTIFICATION</scope>
</reference>
<feature type="domain" description="Ionotropic glutamate receptor L-glutamate and glycine-binding" evidence="11">
    <location>
        <begin position="6"/>
        <end position="70"/>
    </location>
</feature>
<dbReference type="Gene3D" id="3.40.190.10">
    <property type="entry name" value="Periplasmic binding protein-like II"/>
    <property type="match status" value="1"/>
</dbReference>